<feature type="compositionally biased region" description="Low complexity" evidence="1">
    <location>
        <begin position="86"/>
        <end position="95"/>
    </location>
</feature>
<feature type="region of interest" description="Disordered" evidence="1">
    <location>
        <begin position="86"/>
        <end position="147"/>
    </location>
</feature>
<feature type="region of interest" description="Disordered" evidence="1">
    <location>
        <begin position="1"/>
        <end position="21"/>
    </location>
</feature>
<protein>
    <recommendedName>
        <fullName evidence="2">VQ domain-containing protein</fullName>
    </recommendedName>
</protein>
<evidence type="ECO:0000313" key="4">
    <source>
        <dbReference type="Proteomes" id="UP000825729"/>
    </source>
</evidence>
<proteinExistence type="predicted"/>
<keyword evidence="4" id="KW-1185">Reference proteome</keyword>
<dbReference type="Proteomes" id="UP000825729">
    <property type="component" value="Unassembled WGS sequence"/>
</dbReference>
<feature type="compositionally biased region" description="Basic residues" evidence="1">
    <location>
        <begin position="133"/>
        <end position="142"/>
    </location>
</feature>
<dbReference type="InterPro" id="IPR039609">
    <property type="entry name" value="VQ_15/22"/>
</dbReference>
<feature type="domain" description="VQ" evidence="2">
    <location>
        <begin position="143"/>
        <end position="170"/>
    </location>
</feature>
<reference evidence="3 4" key="1">
    <citation type="submission" date="2021-07" db="EMBL/GenBank/DDBJ databases">
        <title>The Aristolochia fimbriata genome: insights into angiosperm evolution, floral development and chemical biosynthesis.</title>
        <authorList>
            <person name="Jiao Y."/>
        </authorList>
    </citation>
    <scope>NUCLEOTIDE SEQUENCE [LARGE SCALE GENOMIC DNA]</scope>
    <source>
        <strain evidence="3">IBCAS-2021</strain>
        <tissue evidence="3">Leaf</tissue>
    </source>
</reference>
<dbReference type="EMBL" id="JAINDJ010000004">
    <property type="protein sequence ID" value="KAG9451575.1"/>
    <property type="molecule type" value="Genomic_DNA"/>
</dbReference>
<name>A0AAV7ERS8_ARIFI</name>
<sequence>MNSSGHHLTSSMSNPRAAPASHTQFDALSNYMDAAFPPRSPQPSTVNSLLNLENMPPWARAGLRSDPPNCTDIGGGGVVLLGSSSSALTSAPAPGRGAGNYHHSSAQLPPPPPQPMSSSSCGDQAATVTAGRSSKKRSRASRRAPTTVLTTDTSNFRAMVQEFTGIPAPPFSASSFPRTRLDLFSSAASSAFRSAGLADAAQPPPYLLRPFAHKLQPSSSSPAAAAAAMLDVLSNSNTTSTTLVTTTAANGNAAAAATTSTTTTNSPTSNFQNQNLLNMNNNNNNNPIFTFQSLLQSPKYPPPLSNLPVFNNSKQPGSSSLKMAMMEDFAGNVASGSHLSALMAASADGGGLATTRTEHNWVDSGAGHGDADRNFGGNYDASNNQRVSHCKLNYAGSSSTEFQLHAEKGTENVITSRGEGMVDSWICSSD</sequence>
<feature type="region of interest" description="Disordered" evidence="1">
    <location>
        <begin position="257"/>
        <end position="279"/>
    </location>
</feature>
<evidence type="ECO:0000256" key="1">
    <source>
        <dbReference type="SAM" id="MobiDB-lite"/>
    </source>
</evidence>
<gene>
    <name evidence="3" type="ORF">H6P81_011540</name>
</gene>
<comment type="caution">
    <text evidence="3">The sequence shown here is derived from an EMBL/GenBank/DDBJ whole genome shotgun (WGS) entry which is preliminary data.</text>
</comment>
<dbReference type="InterPro" id="IPR008889">
    <property type="entry name" value="VQ"/>
</dbReference>
<accession>A0AAV7ERS8</accession>
<feature type="compositionally biased region" description="Polar residues" evidence="1">
    <location>
        <begin position="1"/>
        <end position="14"/>
    </location>
</feature>
<dbReference type="PANTHER" id="PTHR33179:SF4">
    <property type="entry name" value="VQ MOTIF-CONTAINING PROTEIN"/>
    <property type="match status" value="1"/>
</dbReference>
<organism evidence="3 4">
    <name type="scientific">Aristolochia fimbriata</name>
    <name type="common">White veined hardy Dutchman's pipe vine</name>
    <dbReference type="NCBI Taxonomy" id="158543"/>
    <lineage>
        <taxon>Eukaryota</taxon>
        <taxon>Viridiplantae</taxon>
        <taxon>Streptophyta</taxon>
        <taxon>Embryophyta</taxon>
        <taxon>Tracheophyta</taxon>
        <taxon>Spermatophyta</taxon>
        <taxon>Magnoliopsida</taxon>
        <taxon>Magnoliidae</taxon>
        <taxon>Piperales</taxon>
        <taxon>Aristolochiaceae</taxon>
        <taxon>Aristolochia</taxon>
    </lineage>
</organism>
<dbReference type="Pfam" id="PF05678">
    <property type="entry name" value="VQ"/>
    <property type="match status" value="1"/>
</dbReference>
<evidence type="ECO:0000313" key="3">
    <source>
        <dbReference type="EMBL" id="KAG9451575.1"/>
    </source>
</evidence>
<dbReference type="PANTHER" id="PTHR33179">
    <property type="entry name" value="VQ MOTIF-CONTAINING PROTEIN"/>
    <property type="match status" value="1"/>
</dbReference>
<evidence type="ECO:0000259" key="2">
    <source>
        <dbReference type="Pfam" id="PF05678"/>
    </source>
</evidence>
<dbReference type="AlphaFoldDB" id="A0AAV7ERS8"/>